<dbReference type="Proteomes" id="UP001208570">
    <property type="component" value="Unassembled WGS sequence"/>
</dbReference>
<keyword evidence="2" id="KW-0812">Transmembrane</keyword>
<keyword evidence="2" id="KW-0472">Membrane</keyword>
<accession>A0AAD9JU26</accession>
<comment type="caution">
    <text evidence="3">The sequence shown here is derived from an EMBL/GenBank/DDBJ whole genome shotgun (WGS) entry which is preliminary data.</text>
</comment>
<dbReference type="EMBL" id="JAODUP010000166">
    <property type="protein sequence ID" value="KAK2158645.1"/>
    <property type="molecule type" value="Genomic_DNA"/>
</dbReference>
<dbReference type="PANTHER" id="PTHR19444:SF13">
    <property type="entry name" value="PROTEIN UNC-93 HOMOLOG A"/>
    <property type="match status" value="1"/>
</dbReference>
<evidence type="ECO:0000256" key="1">
    <source>
        <dbReference type="ARBA" id="ARBA00009172"/>
    </source>
</evidence>
<feature type="transmembrane region" description="Helical" evidence="2">
    <location>
        <begin position="65"/>
        <end position="83"/>
    </location>
</feature>
<evidence type="ECO:0000313" key="3">
    <source>
        <dbReference type="EMBL" id="KAK2158645.1"/>
    </source>
</evidence>
<keyword evidence="4" id="KW-1185">Reference proteome</keyword>
<dbReference type="AlphaFoldDB" id="A0AAD9JU26"/>
<feature type="transmembrane region" description="Helical" evidence="2">
    <location>
        <begin position="95"/>
        <end position="115"/>
    </location>
</feature>
<keyword evidence="2" id="KW-1133">Transmembrane helix</keyword>
<organism evidence="3 4">
    <name type="scientific">Paralvinella palmiformis</name>
    <dbReference type="NCBI Taxonomy" id="53620"/>
    <lineage>
        <taxon>Eukaryota</taxon>
        <taxon>Metazoa</taxon>
        <taxon>Spiralia</taxon>
        <taxon>Lophotrochozoa</taxon>
        <taxon>Annelida</taxon>
        <taxon>Polychaeta</taxon>
        <taxon>Sedentaria</taxon>
        <taxon>Canalipalpata</taxon>
        <taxon>Terebellida</taxon>
        <taxon>Terebelliformia</taxon>
        <taxon>Alvinellidae</taxon>
        <taxon>Paralvinella</taxon>
    </lineage>
</organism>
<feature type="transmembrane region" description="Helical" evidence="2">
    <location>
        <begin position="136"/>
        <end position="159"/>
    </location>
</feature>
<dbReference type="PANTHER" id="PTHR19444">
    <property type="entry name" value="UNC-93 RELATED"/>
    <property type="match status" value="1"/>
</dbReference>
<proteinExistence type="inferred from homology"/>
<protein>
    <submittedName>
        <fullName evidence="3">Uncharacterized protein</fullName>
    </submittedName>
</protein>
<dbReference type="InterPro" id="IPR051951">
    <property type="entry name" value="UNC-93_regulatory"/>
</dbReference>
<name>A0AAD9JU26_9ANNE</name>
<evidence type="ECO:0000256" key="2">
    <source>
        <dbReference type="SAM" id="Phobius"/>
    </source>
</evidence>
<comment type="similarity">
    <text evidence="1">Belongs to the unc-93 family.</text>
</comment>
<reference evidence="3" key="1">
    <citation type="journal article" date="2023" name="Mol. Biol. Evol.">
        <title>Third-Generation Sequencing Reveals the Adaptive Role of the Epigenome in Three Deep-Sea Polychaetes.</title>
        <authorList>
            <person name="Perez M."/>
            <person name="Aroh O."/>
            <person name="Sun Y."/>
            <person name="Lan Y."/>
            <person name="Juniper S.K."/>
            <person name="Young C.R."/>
            <person name="Angers B."/>
            <person name="Qian P.Y."/>
        </authorList>
    </citation>
    <scope>NUCLEOTIDE SEQUENCE</scope>
    <source>
        <strain evidence="3">P08H-3</strain>
    </source>
</reference>
<evidence type="ECO:0000313" key="4">
    <source>
        <dbReference type="Proteomes" id="UP001208570"/>
    </source>
</evidence>
<gene>
    <name evidence="3" type="ORF">LSH36_166g04078</name>
</gene>
<sequence>MYQKLQSPTCMADVNSSHDDGVRPDIIGDGTATPGLLDREGTICYPSRKLHCSGRTFKRRVLKNVYVMGCVMALTFTSLAALVNLQSSLFPDQGLGVVCQDLLNVAVAIGALFLPKTSIAKLDHRWSLVVALQGQLVWISANGYATWLTMGASSVILGFSTSLF</sequence>